<dbReference type="Gene3D" id="3.30.450.20">
    <property type="entry name" value="PAS domain"/>
    <property type="match status" value="1"/>
</dbReference>
<evidence type="ECO:0000256" key="2">
    <source>
        <dbReference type="ARBA" id="ARBA00022777"/>
    </source>
</evidence>
<keyword evidence="7" id="KW-1185">Reference proteome</keyword>
<evidence type="ECO:0000259" key="5">
    <source>
        <dbReference type="PROSITE" id="PS50112"/>
    </source>
</evidence>
<dbReference type="AlphaFoldDB" id="A0A918AC42"/>
<dbReference type="PANTHER" id="PTHR24421">
    <property type="entry name" value="NITRATE/NITRITE SENSOR PROTEIN NARX-RELATED"/>
    <property type="match status" value="1"/>
</dbReference>
<dbReference type="InterPro" id="IPR013656">
    <property type="entry name" value="PAS_4"/>
</dbReference>
<feature type="domain" description="PAS" evidence="5">
    <location>
        <begin position="8"/>
        <end position="45"/>
    </location>
</feature>
<dbReference type="RefSeq" id="WP_189142328.1">
    <property type="nucleotide sequence ID" value="NZ_BMNK01000013.1"/>
</dbReference>
<dbReference type="GO" id="GO:0016020">
    <property type="term" value="C:membrane"/>
    <property type="evidence" value="ECO:0007669"/>
    <property type="project" value="InterPro"/>
</dbReference>
<evidence type="ECO:0008006" key="8">
    <source>
        <dbReference type="Google" id="ProtNLM"/>
    </source>
</evidence>
<dbReference type="GO" id="GO:0000155">
    <property type="term" value="F:phosphorelay sensor kinase activity"/>
    <property type="evidence" value="ECO:0007669"/>
    <property type="project" value="InterPro"/>
</dbReference>
<dbReference type="InterPro" id="IPR036890">
    <property type="entry name" value="HATPase_C_sf"/>
</dbReference>
<evidence type="ECO:0000313" key="6">
    <source>
        <dbReference type="EMBL" id="GGP12890.1"/>
    </source>
</evidence>
<dbReference type="Pfam" id="PF08448">
    <property type="entry name" value="PAS_4"/>
    <property type="match status" value="1"/>
</dbReference>
<gene>
    <name evidence="6" type="ORF">GCM10012278_62470</name>
</gene>
<protein>
    <recommendedName>
        <fullName evidence="8">GAF domain-containing protein</fullName>
    </recommendedName>
</protein>
<dbReference type="PROSITE" id="PS50109">
    <property type="entry name" value="HIS_KIN"/>
    <property type="match status" value="1"/>
</dbReference>
<dbReference type="SUPFAM" id="SSF55785">
    <property type="entry name" value="PYP-like sensor domain (PAS domain)"/>
    <property type="match status" value="1"/>
</dbReference>
<dbReference type="InterPro" id="IPR035965">
    <property type="entry name" value="PAS-like_dom_sf"/>
</dbReference>
<dbReference type="Gene3D" id="3.30.450.40">
    <property type="match status" value="1"/>
</dbReference>
<sequence length="516" mass="56384">MMLDPGTLLEQTPDGLAVIDPAGRFVQANPAAVSLCGLDPAGVAGAASPFPPAHAGDEEAEAVAVWEPESGPRREFAFRVSTLAGRDERIVAFRDVTESRRHQRRLAAIASAASRVAAKRSLRSTLDALAKEVLEADAMASVQILTVNSTSERFRVMGTAGFGQAENFFDLLLECLEYGAELRMIDAFTTRKPVVVPHRYEAIMTDPVWEPLQEYMRYPEWDWFASVPLMVRGEPVGILNAYFAPGQEITKTALDFLLAIAEQASQAVDYAALLEREREVARREERQRLARDLHDSVVQNVFSMGMQVESLNMLSGRDTVVDSAYVMRVARELGHISKAVLTDLRAMVTDLHPTAHADQGLSESLLSLAESTMSRTGFDVRVSISDPHDDLDDLEAELQEDAYRVIAEALHNSVKHSHGSTVTIDLSLTRRGTQRWLTGEVTDDGRGLLTQEADVPADKGGFGMTAMKERANRWAGTLTTRSSSGKGTTVCLVLPLPPSLPTGLGDGPRTTVWTLK</sequence>
<dbReference type="CDD" id="cd16917">
    <property type="entry name" value="HATPase_UhpB-NarQ-NarX-like"/>
    <property type="match status" value="1"/>
</dbReference>
<comment type="caution">
    <text evidence="6">The sequence shown here is derived from an EMBL/GenBank/DDBJ whole genome shotgun (WGS) entry which is preliminary data.</text>
</comment>
<evidence type="ECO:0000259" key="4">
    <source>
        <dbReference type="PROSITE" id="PS50109"/>
    </source>
</evidence>
<dbReference type="PROSITE" id="PS50112">
    <property type="entry name" value="PAS"/>
    <property type="match status" value="1"/>
</dbReference>
<name>A0A918AC42_9ACTN</name>
<dbReference type="SUPFAM" id="SSF55874">
    <property type="entry name" value="ATPase domain of HSP90 chaperone/DNA topoisomerase II/histidine kinase"/>
    <property type="match status" value="1"/>
</dbReference>
<proteinExistence type="predicted"/>
<dbReference type="InterPro" id="IPR050482">
    <property type="entry name" value="Sensor_HK_TwoCompSys"/>
</dbReference>
<feature type="domain" description="Histidine kinase" evidence="4">
    <location>
        <begin position="404"/>
        <end position="498"/>
    </location>
</feature>
<dbReference type="InterPro" id="IPR003594">
    <property type="entry name" value="HATPase_dom"/>
</dbReference>
<accession>A0A918AC42</accession>
<organism evidence="6 7">
    <name type="scientific">Nonomuraea glycinis</name>
    <dbReference type="NCBI Taxonomy" id="2047744"/>
    <lineage>
        <taxon>Bacteria</taxon>
        <taxon>Bacillati</taxon>
        <taxon>Actinomycetota</taxon>
        <taxon>Actinomycetes</taxon>
        <taxon>Streptosporangiales</taxon>
        <taxon>Streptosporangiaceae</taxon>
        <taxon>Nonomuraea</taxon>
    </lineage>
</organism>
<dbReference type="InterPro" id="IPR005467">
    <property type="entry name" value="His_kinase_dom"/>
</dbReference>
<keyword evidence="1" id="KW-0808">Transferase</keyword>
<reference evidence="6" key="2">
    <citation type="submission" date="2020-09" db="EMBL/GenBank/DDBJ databases">
        <authorList>
            <person name="Sun Q."/>
            <person name="Zhou Y."/>
        </authorList>
    </citation>
    <scope>NUCLEOTIDE SEQUENCE</scope>
    <source>
        <strain evidence="6">CGMCC 4.7430</strain>
    </source>
</reference>
<dbReference type="InterPro" id="IPR003018">
    <property type="entry name" value="GAF"/>
</dbReference>
<dbReference type="CDD" id="cd00130">
    <property type="entry name" value="PAS"/>
    <property type="match status" value="1"/>
</dbReference>
<dbReference type="InterPro" id="IPR029016">
    <property type="entry name" value="GAF-like_dom_sf"/>
</dbReference>
<dbReference type="EMBL" id="BMNK01000013">
    <property type="protein sequence ID" value="GGP12890.1"/>
    <property type="molecule type" value="Genomic_DNA"/>
</dbReference>
<dbReference type="Pfam" id="PF13185">
    <property type="entry name" value="GAF_2"/>
    <property type="match status" value="1"/>
</dbReference>
<evidence type="ECO:0000313" key="7">
    <source>
        <dbReference type="Proteomes" id="UP000660745"/>
    </source>
</evidence>
<dbReference type="NCBIfam" id="TIGR00229">
    <property type="entry name" value="sensory_box"/>
    <property type="match status" value="1"/>
</dbReference>
<dbReference type="Pfam" id="PF07730">
    <property type="entry name" value="HisKA_3"/>
    <property type="match status" value="1"/>
</dbReference>
<keyword evidence="2" id="KW-0418">Kinase</keyword>
<dbReference type="GO" id="GO:0046983">
    <property type="term" value="F:protein dimerization activity"/>
    <property type="evidence" value="ECO:0007669"/>
    <property type="project" value="InterPro"/>
</dbReference>
<dbReference type="Pfam" id="PF02518">
    <property type="entry name" value="HATPase_c"/>
    <property type="match status" value="1"/>
</dbReference>
<evidence type="ECO:0000256" key="1">
    <source>
        <dbReference type="ARBA" id="ARBA00022679"/>
    </source>
</evidence>
<dbReference type="Gene3D" id="3.30.565.10">
    <property type="entry name" value="Histidine kinase-like ATPase, C-terminal domain"/>
    <property type="match status" value="1"/>
</dbReference>
<dbReference type="SMART" id="SM00387">
    <property type="entry name" value="HATPase_c"/>
    <property type="match status" value="1"/>
</dbReference>
<dbReference type="SUPFAM" id="SSF55781">
    <property type="entry name" value="GAF domain-like"/>
    <property type="match status" value="1"/>
</dbReference>
<reference evidence="6" key="1">
    <citation type="journal article" date="2014" name="Int. J. Syst. Evol. Microbiol.">
        <title>Complete genome sequence of Corynebacterium casei LMG S-19264T (=DSM 44701T), isolated from a smear-ripened cheese.</title>
        <authorList>
            <consortium name="US DOE Joint Genome Institute (JGI-PGF)"/>
            <person name="Walter F."/>
            <person name="Albersmeier A."/>
            <person name="Kalinowski J."/>
            <person name="Ruckert C."/>
        </authorList>
    </citation>
    <scope>NUCLEOTIDE SEQUENCE</scope>
    <source>
        <strain evidence="6">CGMCC 4.7430</strain>
    </source>
</reference>
<dbReference type="Gene3D" id="1.20.5.1930">
    <property type="match status" value="1"/>
</dbReference>
<dbReference type="InterPro" id="IPR011712">
    <property type="entry name" value="Sig_transdc_His_kin_sub3_dim/P"/>
</dbReference>
<evidence type="ECO:0000256" key="3">
    <source>
        <dbReference type="ARBA" id="ARBA00023012"/>
    </source>
</evidence>
<keyword evidence="3" id="KW-0902">Two-component regulatory system</keyword>
<dbReference type="Proteomes" id="UP000660745">
    <property type="component" value="Unassembled WGS sequence"/>
</dbReference>
<dbReference type="InterPro" id="IPR000014">
    <property type="entry name" value="PAS"/>
</dbReference>